<dbReference type="EMBL" id="OOFM01000004">
    <property type="protein sequence ID" value="SPL63597.1"/>
    <property type="molecule type" value="Genomic_DNA"/>
</dbReference>
<proteinExistence type="predicted"/>
<sequence length="62" mass="7190">MPHRGNEDLFWDPTNWQPCCASHHDIVKQYLERQFDQGLLSEADLRLTSQAAKAATLRLLPR</sequence>
<reference evidence="2" key="1">
    <citation type="submission" date="2017-12" db="EMBL/GenBank/DDBJ databases">
        <authorList>
            <person name="Diaz M."/>
        </authorList>
    </citation>
    <scope>NUCLEOTIDE SEQUENCE [LARGE SCALE GENOMIC DNA]</scope>
    <source>
        <strain evidence="2">FI11154</strain>
    </source>
</reference>
<dbReference type="AlphaFoldDB" id="A0A2P9HHM5"/>
<evidence type="ECO:0000313" key="1">
    <source>
        <dbReference type="EMBL" id="SPL63597.1"/>
    </source>
</evidence>
<name>A0A2P9HHM5_9HYPH</name>
<evidence type="ECO:0008006" key="3">
    <source>
        <dbReference type="Google" id="ProtNLM"/>
    </source>
</evidence>
<organism evidence="1 2">
    <name type="scientific">Ochrobactrum soli</name>
    <dbReference type="NCBI Taxonomy" id="2448455"/>
    <lineage>
        <taxon>Bacteria</taxon>
        <taxon>Pseudomonadati</taxon>
        <taxon>Pseudomonadota</taxon>
        <taxon>Alphaproteobacteria</taxon>
        <taxon>Hyphomicrobiales</taxon>
        <taxon>Brucellaceae</taxon>
        <taxon>Brucella/Ochrobactrum group</taxon>
        <taxon>Ochrobactrum</taxon>
    </lineage>
</organism>
<evidence type="ECO:0000313" key="2">
    <source>
        <dbReference type="Proteomes" id="UP000246073"/>
    </source>
</evidence>
<protein>
    <recommendedName>
        <fullName evidence="3">HNH endonuclease</fullName>
    </recommendedName>
</protein>
<accession>A0A2P9HHM5</accession>
<dbReference type="Proteomes" id="UP000246073">
    <property type="component" value="Unassembled WGS sequence"/>
</dbReference>
<gene>
    <name evidence="1" type="ORF">OHAE_3529</name>
</gene>